<keyword evidence="2" id="KW-1185">Reference proteome</keyword>
<protein>
    <submittedName>
        <fullName evidence="1">Syl transferase, group 2 family domain protein</fullName>
    </submittedName>
</protein>
<dbReference type="KEGG" id="bok:DM82_2014"/>
<accession>A0AAI8FM92</accession>
<sequence length="208" mass="22809">MRRGLPMMRARNRRRRLCQSVPDRVGGRKMSLPATGASAGVNVTRRGAKDCSVIDCNHEKSDEICTDLAGVFHLVQKSTETLTFWTACVLQSAYANTRAIAWKLTASAWICRSATVLFGTRGKRCPRVAAKIRGLHTNRAHGFRSILPALAAKSRTRSLGIAAARPVPVRCASLKVQVRGVGIVFEIVPAETSRSRFVCRPIARRRAA</sequence>
<name>A0AAI8FM92_9BURK</name>
<evidence type="ECO:0000313" key="1">
    <source>
        <dbReference type="EMBL" id="AIO66301.1"/>
    </source>
</evidence>
<dbReference type="Proteomes" id="UP000029424">
    <property type="component" value="Chromosome 1"/>
</dbReference>
<dbReference type="AlphaFoldDB" id="A0AAI8FM92"/>
<dbReference type="EMBL" id="CP008726">
    <property type="protein sequence ID" value="AIO66301.1"/>
    <property type="molecule type" value="Genomic_DNA"/>
</dbReference>
<proteinExistence type="predicted"/>
<gene>
    <name evidence="1" type="ORF">DM82_2014</name>
</gene>
<organism evidence="1 2">
    <name type="scientific">Burkholderia oklahomensis</name>
    <dbReference type="NCBI Taxonomy" id="342113"/>
    <lineage>
        <taxon>Bacteria</taxon>
        <taxon>Pseudomonadati</taxon>
        <taxon>Pseudomonadota</taxon>
        <taxon>Betaproteobacteria</taxon>
        <taxon>Burkholderiales</taxon>
        <taxon>Burkholderiaceae</taxon>
        <taxon>Burkholderia</taxon>
        <taxon>pseudomallei group</taxon>
    </lineage>
</organism>
<dbReference type="GO" id="GO:0016740">
    <property type="term" value="F:transferase activity"/>
    <property type="evidence" value="ECO:0007669"/>
    <property type="project" value="UniProtKB-KW"/>
</dbReference>
<reference evidence="1 2" key="1">
    <citation type="submission" date="2014-06" db="EMBL/GenBank/DDBJ databases">
        <authorList>
            <person name="Bishop-Lilly K.A."/>
            <person name="Broomall S.M."/>
            <person name="Chain P.S."/>
            <person name="Chertkov O."/>
            <person name="Coyne S.R."/>
            <person name="Daligault H.E."/>
            <person name="Davenport K.W."/>
            <person name="Erkkila T."/>
            <person name="Frey K.G."/>
            <person name="Gibbons H.S."/>
            <person name="Gu W."/>
            <person name="Jaissle J."/>
            <person name="Johnson S.L."/>
            <person name="Koroleva G.I."/>
            <person name="Ladner J.T."/>
            <person name="Lo C.-C."/>
            <person name="Minogue T.D."/>
            <person name="Munk C."/>
            <person name="Palacios G.F."/>
            <person name="Redden C.L."/>
            <person name="Rosenzweig C.N."/>
            <person name="Scholz M.B."/>
            <person name="Teshima H."/>
            <person name="Xu Y."/>
        </authorList>
    </citation>
    <scope>NUCLEOTIDE SEQUENCE [LARGE SCALE GENOMIC DNA]</scope>
    <source>
        <strain evidence="1 2">EO147</strain>
    </source>
</reference>
<keyword evidence="1" id="KW-0808">Transferase</keyword>
<evidence type="ECO:0000313" key="2">
    <source>
        <dbReference type="Proteomes" id="UP000029424"/>
    </source>
</evidence>